<sequence>MDYNEILKDISKGQAKPIYFLTGEEPYFIDSIMDEAEQSLVPLEQRDFNLQVVYGKDTPIKLILESCRQFPFMGDRKLILVKEAQDIKDWEVMDSYFKTPVPTTTLIIAYKNKKPDGRSAWVKTVKEKTVYFESKAIYDNHLPSFISSQASRYQLKLEPEAATLMAEYIGNDLSQIDNELQKLKVNIKPNEKITIDIITDQIGISKEYNIYELTKVISSRDKRKMYLIARNMAIYIKNNPLIPTIVTLFNHFVKIWLTKTNIQKSDAELMALLKIPFATFVKEYREAAKNYNNESILKAIHILKEYDLKSKGVDVHNVNPEDLFIEMMLKISQI</sequence>
<dbReference type="Proteomes" id="UP000808349">
    <property type="component" value="Unassembled WGS sequence"/>
</dbReference>
<dbReference type="GO" id="GO:0003887">
    <property type="term" value="F:DNA-directed DNA polymerase activity"/>
    <property type="evidence" value="ECO:0007669"/>
    <property type="project" value="UniProtKB-KW"/>
</dbReference>
<keyword evidence="6" id="KW-0239">DNA-directed DNA polymerase</keyword>
<comment type="catalytic activity">
    <reaction evidence="8">
        <text>DNA(n) + a 2'-deoxyribonucleoside 5'-triphosphate = DNA(n+1) + diphosphate</text>
        <dbReference type="Rhea" id="RHEA:22508"/>
        <dbReference type="Rhea" id="RHEA-COMP:17339"/>
        <dbReference type="Rhea" id="RHEA-COMP:17340"/>
        <dbReference type="ChEBI" id="CHEBI:33019"/>
        <dbReference type="ChEBI" id="CHEBI:61560"/>
        <dbReference type="ChEBI" id="CHEBI:173112"/>
        <dbReference type="EC" id="2.7.7.7"/>
    </reaction>
</comment>
<evidence type="ECO:0000256" key="5">
    <source>
        <dbReference type="ARBA" id="ARBA00022705"/>
    </source>
</evidence>
<dbReference type="InterPro" id="IPR005790">
    <property type="entry name" value="DNA_polIII_delta"/>
</dbReference>
<dbReference type="InterPro" id="IPR027417">
    <property type="entry name" value="P-loop_NTPase"/>
</dbReference>
<dbReference type="InterPro" id="IPR008921">
    <property type="entry name" value="DNA_pol3_clamp-load_cplx_C"/>
</dbReference>
<gene>
    <name evidence="10" type="primary">holA</name>
    <name evidence="10" type="ORF">IPO85_19855</name>
</gene>
<evidence type="ECO:0000259" key="9">
    <source>
        <dbReference type="Pfam" id="PF06144"/>
    </source>
</evidence>
<dbReference type="Gene3D" id="1.10.8.60">
    <property type="match status" value="1"/>
</dbReference>
<evidence type="ECO:0000313" key="11">
    <source>
        <dbReference type="Proteomes" id="UP000808349"/>
    </source>
</evidence>
<feature type="domain" description="DNA polymerase III delta N-terminal" evidence="9">
    <location>
        <begin position="19"/>
        <end position="133"/>
    </location>
</feature>
<keyword evidence="3 10" id="KW-0808">Transferase</keyword>
<evidence type="ECO:0000256" key="8">
    <source>
        <dbReference type="ARBA" id="ARBA00049244"/>
    </source>
</evidence>
<dbReference type="Pfam" id="PF06144">
    <property type="entry name" value="DNA_pol3_delta"/>
    <property type="match status" value="1"/>
</dbReference>
<dbReference type="GO" id="GO:0003677">
    <property type="term" value="F:DNA binding"/>
    <property type="evidence" value="ECO:0007669"/>
    <property type="project" value="InterPro"/>
</dbReference>
<evidence type="ECO:0000313" key="10">
    <source>
        <dbReference type="EMBL" id="MBK9719726.1"/>
    </source>
</evidence>
<reference evidence="10 11" key="1">
    <citation type="submission" date="2020-10" db="EMBL/GenBank/DDBJ databases">
        <title>Connecting structure to function with the recovery of over 1000 high-quality activated sludge metagenome-assembled genomes encoding full-length rRNA genes using long-read sequencing.</title>
        <authorList>
            <person name="Singleton C.M."/>
            <person name="Petriglieri F."/>
            <person name="Kristensen J.M."/>
            <person name="Kirkegaard R.H."/>
            <person name="Michaelsen T.Y."/>
            <person name="Andersen M.H."/>
            <person name="Karst S.M."/>
            <person name="Dueholm M.S."/>
            <person name="Nielsen P.H."/>
            <person name="Albertsen M."/>
        </authorList>
    </citation>
    <scope>NUCLEOTIDE SEQUENCE [LARGE SCALE GENOMIC DNA]</scope>
    <source>
        <strain evidence="10">Ribe_18-Q3-R11-54_BAT3C.373</strain>
    </source>
</reference>
<dbReference type="PANTHER" id="PTHR34388">
    <property type="entry name" value="DNA POLYMERASE III SUBUNIT DELTA"/>
    <property type="match status" value="1"/>
</dbReference>
<evidence type="ECO:0000256" key="2">
    <source>
        <dbReference type="ARBA" id="ARBA00017703"/>
    </source>
</evidence>
<dbReference type="GO" id="GO:0006261">
    <property type="term" value="P:DNA-templated DNA replication"/>
    <property type="evidence" value="ECO:0007669"/>
    <property type="project" value="TreeGrafter"/>
</dbReference>
<dbReference type="GO" id="GO:0009360">
    <property type="term" value="C:DNA polymerase III complex"/>
    <property type="evidence" value="ECO:0007669"/>
    <property type="project" value="InterPro"/>
</dbReference>
<evidence type="ECO:0000256" key="1">
    <source>
        <dbReference type="ARBA" id="ARBA00012417"/>
    </source>
</evidence>
<dbReference type="AlphaFoldDB" id="A0A9D7XGG5"/>
<keyword evidence="5" id="KW-0235">DNA replication</keyword>
<evidence type="ECO:0000256" key="6">
    <source>
        <dbReference type="ARBA" id="ARBA00022932"/>
    </source>
</evidence>
<accession>A0A9D7XGG5</accession>
<comment type="similarity">
    <text evidence="7">Belongs to the DNA polymerase HolA subunit family.</text>
</comment>
<dbReference type="EC" id="2.7.7.7" evidence="1"/>
<protein>
    <recommendedName>
        <fullName evidence="2">DNA polymerase III subunit delta</fullName>
        <ecNumber evidence="1">2.7.7.7</ecNumber>
    </recommendedName>
</protein>
<dbReference type="SUPFAM" id="SSF48019">
    <property type="entry name" value="post-AAA+ oligomerization domain-like"/>
    <property type="match status" value="1"/>
</dbReference>
<dbReference type="Gene3D" id="1.20.272.10">
    <property type="match status" value="1"/>
</dbReference>
<evidence type="ECO:0000256" key="4">
    <source>
        <dbReference type="ARBA" id="ARBA00022695"/>
    </source>
</evidence>
<evidence type="ECO:0000256" key="7">
    <source>
        <dbReference type="ARBA" id="ARBA00034754"/>
    </source>
</evidence>
<dbReference type="PANTHER" id="PTHR34388:SF1">
    <property type="entry name" value="DNA POLYMERASE III SUBUNIT DELTA"/>
    <property type="match status" value="1"/>
</dbReference>
<organism evidence="10 11">
    <name type="scientific">Candidatus Defluviibacterium haderslevense</name>
    <dbReference type="NCBI Taxonomy" id="2981993"/>
    <lineage>
        <taxon>Bacteria</taxon>
        <taxon>Pseudomonadati</taxon>
        <taxon>Bacteroidota</taxon>
        <taxon>Saprospiria</taxon>
        <taxon>Saprospirales</taxon>
        <taxon>Saprospiraceae</taxon>
        <taxon>Candidatus Defluviibacterium</taxon>
    </lineage>
</organism>
<keyword evidence="4 10" id="KW-0548">Nucleotidyltransferase</keyword>
<comment type="caution">
    <text evidence="10">The sequence shown here is derived from an EMBL/GenBank/DDBJ whole genome shotgun (WGS) entry which is preliminary data.</text>
</comment>
<dbReference type="Gene3D" id="3.40.50.300">
    <property type="entry name" value="P-loop containing nucleotide triphosphate hydrolases"/>
    <property type="match status" value="1"/>
</dbReference>
<proteinExistence type="inferred from homology"/>
<dbReference type="EMBL" id="JADKFW010000021">
    <property type="protein sequence ID" value="MBK9719726.1"/>
    <property type="molecule type" value="Genomic_DNA"/>
</dbReference>
<dbReference type="SUPFAM" id="SSF52540">
    <property type="entry name" value="P-loop containing nucleoside triphosphate hydrolases"/>
    <property type="match status" value="1"/>
</dbReference>
<dbReference type="InterPro" id="IPR010372">
    <property type="entry name" value="DNA_pol3_delta_N"/>
</dbReference>
<evidence type="ECO:0000256" key="3">
    <source>
        <dbReference type="ARBA" id="ARBA00022679"/>
    </source>
</evidence>
<dbReference type="NCBIfam" id="TIGR01128">
    <property type="entry name" value="holA"/>
    <property type="match status" value="1"/>
</dbReference>
<name>A0A9D7XGG5_9BACT</name>